<name>A0AAE0KJ63_9PEZI</name>
<evidence type="ECO:0000313" key="3">
    <source>
        <dbReference type="Proteomes" id="UP001287356"/>
    </source>
</evidence>
<feature type="region of interest" description="Disordered" evidence="1">
    <location>
        <begin position="370"/>
        <end position="393"/>
    </location>
</feature>
<organism evidence="2 3">
    <name type="scientific">Lasiosphaeria ovina</name>
    <dbReference type="NCBI Taxonomy" id="92902"/>
    <lineage>
        <taxon>Eukaryota</taxon>
        <taxon>Fungi</taxon>
        <taxon>Dikarya</taxon>
        <taxon>Ascomycota</taxon>
        <taxon>Pezizomycotina</taxon>
        <taxon>Sordariomycetes</taxon>
        <taxon>Sordariomycetidae</taxon>
        <taxon>Sordariales</taxon>
        <taxon>Lasiosphaeriaceae</taxon>
        <taxon>Lasiosphaeria</taxon>
    </lineage>
</organism>
<feature type="region of interest" description="Disordered" evidence="1">
    <location>
        <begin position="276"/>
        <end position="305"/>
    </location>
</feature>
<reference evidence="2" key="1">
    <citation type="journal article" date="2023" name="Mol. Phylogenet. Evol.">
        <title>Genome-scale phylogeny and comparative genomics of the fungal order Sordariales.</title>
        <authorList>
            <person name="Hensen N."/>
            <person name="Bonometti L."/>
            <person name="Westerberg I."/>
            <person name="Brannstrom I.O."/>
            <person name="Guillou S."/>
            <person name="Cros-Aarteil S."/>
            <person name="Calhoun S."/>
            <person name="Haridas S."/>
            <person name="Kuo A."/>
            <person name="Mondo S."/>
            <person name="Pangilinan J."/>
            <person name="Riley R."/>
            <person name="LaButti K."/>
            <person name="Andreopoulos B."/>
            <person name="Lipzen A."/>
            <person name="Chen C."/>
            <person name="Yan M."/>
            <person name="Daum C."/>
            <person name="Ng V."/>
            <person name="Clum A."/>
            <person name="Steindorff A."/>
            <person name="Ohm R.A."/>
            <person name="Martin F."/>
            <person name="Silar P."/>
            <person name="Natvig D.O."/>
            <person name="Lalanne C."/>
            <person name="Gautier V."/>
            <person name="Ament-Velasquez S.L."/>
            <person name="Kruys A."/>
            <person name="Hutchinson M.I."/>
            <person name="Powell A.J."/>
            <person name="Barry K."/>
            <person name="Miller A.N."/>
            <person name="Grigoriev I.V."/>
            <person name="Debuchy R."/>
            <person name="Gladieux P."/>
            <person name="Hiltunen Thoren M."/>
            <person name="Johannesson H."/>
        </authorList>
    </citation>
    <scope>NUCLEOTIDE SEQUENCE</scope>
    <source>
        <strain evidence="2">CBS 958.72</strain>
    </source>
</reference>
<reference evidence="2" key="2">
    <citation type="submission" date="2023-06" db="EMBL/GenBank/DDBJ databases">
        <authorList>
            <consortium name="Lawrence Berkeley National Laboratory"/>
            <person name="Haridas S."/>
            <person name="Hensen N."/>
            <person name="Bonometti L."/>
            <person name="Westerberg I."/>
            <person name="Brannstrom I.O."/>
            <person name="Guillou S."/>
            <person name="Cros-Aarteil S."/>
            <person name="Calhoun S."/>
            <person name="Kuo A."/>
            <person name="Mondo S."/>
            <person name="Pangilinan J."/>
            <person name="Riley R."/>
            <person name="Labutti K."/>
            <person name="Andreopoulos B."/>
            <person name="Lipzen A."/>
            <person name="Chen C."/>
            <person name="Yanf M."/>
            <person name="Daum C."/>
            <person name="Ng V."/>
            <person name="Clum A."/>
            <person name="Steindorff A."/>
            <person name="Ohm R."/>
            <person name="Martin F."/>
            <person name="Silar P."/>
            <person name="Natvig D."/>
            <person name="Lalanne C."/>
            <person name="Gautier V."/>
            <person name="Ament-Velasquez S.L."/>
            <person name="Kruys A."/>
            <person name="Hutchinson M.I."/>
            <person name="Powell A.J."/>
            <person name="Barry K."/>
            <person name="Miller A.N."/>
            <person name="Grigoriev I.V."/>
            <person name="Debuchy R."/>
            <person name="Gladieux P."/>
            <person name="Thoren M.H."/>
            <person name="Johannesson H."/>
        </authorList>
    </citation>
    <scope>NUCLEOTIDE SEQUENCE</scope>
    <source>
        <strain evidence="2">CBS 958.72</strain>
    </source>
</reference>
<keyword evidence="3" id="KW-1185">Reference proteome</keyword>
<dbReference type="EMBL" id="JAULSN010000003">
    <property type="protein sequence ID" value="KAK3377267.1"/>
    <property type="molecule type" value="Genomic_DNA"/>
</dbReference>
<feature type="compositionally biased region" description="Polar residues" evidence="1">
    <location>
        <begin position="373"/>
        <end position="392"/>
    </location>
</feature>
<protein>
    <submittedName>
        <fullName evidence="2">Uncharacterized protein</fullName>
    </submittedName>
</protein>
<gene>
    <name evidence="2" type="ORF">B0T24DRAFT_719457</name>
</gene>
<accession>A0AAE0KJ63</accession>
<proteinExistence type="predicted"/>
<evidence type="ECO:0000256" key="1">
    <source>
        <dbReference type="SAM" id="MobiDB-lite"/>
    </source>
</evidence>
<evidence type="ECO:0000313" key="2">
    <source>
        <dbReference type="EMBL" id="KAK3377267.1"/>
    </source>
</evidence>
<comment type="caution">
    <text evidence="2">The sequence shown here is derived from an EMBL/GenBank/DDBJ whole genome shotgun (WGS) entry which is preliminary data.</text>
</comment>
<dbReference type="AlphaFoldDB" id="A0AAE0KJ63"/>
<sequence>MKNRIWLSYPLEAGAASISGVWLEVSEPRLRALRRCSPLFERHILRLLASSTYVWTINDPTCGAAKVVLERAVSPDPTWLAALGPHDLCRYSSALWYLNVVPTRLPEDAYRAWRGHASISNPAPPDPPSPLVGAPPSVARSSASLYWWTANRNASDTSPEVSLSVATAALVFDQPERFAAEIKYLIWEVQGNIDPTDTARPILVERLCFDHPRGLKVTRDHERAGIWSEVKDFVNNLTATKNPQAANSIMNCWPKSLDGQSIRGFLQQFHRNLFPKDSTTDDAVDNDRATISQPPVGGDSKGSAVSSKGLVSALMALDKKVKRGEKDKLARELLQRLDQFTLNRQEEVTNEILAWRDSKVADWNAILDEDPANNVSTSNGPAPSGRDSSNAAPYSHGIPALMIPIYSQAIHSFKRR</sequence>
<dbReference type="Proteomes" id="UP001287356">
    <property type="component" value="Unassembled WGS sequence"/>
</dbReference>